<comment type="caution">
    <text evidence="3">The sequence shown here is derived from an EMBL/GenBank/DDBJ whole genome shotgun (WGS) entry which is preliminary data.</text>
</comment>
<dbReference type="EMBL" id="MU855453">
    <property type="protein sequence ID" value="KAK3903362.1"/>
    <property type="molecule type" value="Genomic_DNA"/>
</dbReference>
<reference evidence="3" key="1">
    <citation type="journal article" date="2023" name="Mol. Phylogenet. Evol.">
        <title>Genome-scale phylogeny and comparative genomics of the fungal order Sordariales.</title>
        <authorList>
            <person name="Hensen N."/>
            <person name="Bonometti L."/>
            <person name="Westerberg I."/>
            <person name="Brannstrom I.O."/>
            <person name="Guillou S."/>
            <person name="Cros-Aarteil S."/>
            <person name="Calhoun S."/>
            <person name="Haridas S."/>
            <person name="Kuo A."/>
            <person name="Mondo S."/>
            <person name="Pangilinan J."/>
            <person name="Riley R."/>
            <person name="LaButti K."/>
            <person name="Andreopoulos B."/>
            <person name="Lipzen A."/>
            <person name="Chen C."/>
            <person name="Yan M."/>
            <person name="Daum C."/>
            <person name="Ng V."/>
            <person name="Clum A."/>
            <person name="Steindorff A."/>
            <person name="Ohm R.A."/>
            <person name="Martin F."/>
            <person name="Silar P."/>
            <person name="Natvig D.O."/>
            <person name="Lalanne C."/>
            <person name="Gautier V."/>
            <person name="Ament-Velasquez S.L."/>
            <person name="Kruys A."/>
            <person name="Hutchinson M.I."/>
            <person name="Powell A.J."/>
            <person name="Barry K."/>
            <person name="Miller A.N."/>
            <person name="Grigoriev I.V."/>
            <person name="Debuchy R."/>
            <person name="Gladieux P."/>
            <person name="Hiltunen Thoren M."/>
            <person name="Johannesson H."/>
        </authorList>
    </citation>
    <scope>NUCLEOTIDE SEQUENCE</scope>
    <source>
        <strain evidence="3">CBS 103.79</strain>
    </source>
</reference>
<keyword evidence="1" id="KW-0175">Coiled coil</keyword>
<evidence type="ECO:0000313" key="3">
    <source>
        <dbReference type="EMBL" id="KAK3903362.1"/>
    </source>
</evidence>
<name>A0AAN6RTZ2_9PEZI</name>
<sequence>MSHRSPDVYSRRPTDDDHRGPEPWDRRRETFPRASRGFDHNKDSRHRRDTDMSMRERRNQTWAQHDTTAPANSTKPSGNANSTRPENGSKAKTASRSPANSPAINRDAAYEQLVGLFGKHAEAVANVTRLRAERDPLDKVLKQRQAEYEKSRLKYADFPSVPEVQNMHRLKYADRVRTLDTQIQKAQDEVVLVTESLVRAVLNSAAPQGCEPKPADPAASAQHQETIKNQQAEINGLKTKIRKIETDHSQELSELQAEFNRQHTKMRHDMEETLKGMQKEIKEASGLKNLREEVMGEVKQQLCAMHEEIKTRQQEQDGTCRNDLQSQLSRHERNSPDNVSTAEVSSLVQEENSALQSDISGLLSRVDNLAGQLAQHTQDTAALRDGVTACTQRLEQDAQKLEEHESKLSGLDTEALDRFSETMSIDFPDLQRRVAAMQLKVDSTPQEIDSKQQAMFAQVQNYMDTAGVNLAERVDEIQMSVMQHGKRLGALEEAPASAEKPVSAAPTSQAAGPAFDVMNQDLALIKSEFNSTKAVVDRLQHDCVALTNKDILGQLAAVRHSIMVLDSQFNNLSTRSLAEFIIGHMEHIYPNAQQLTADVKGLKLLTDSLASRIDGVEGRVQDFKGKVDIFTKTRLEAAGMNGGDMDNGGQPGQKRKRVEPGPNGAAAYPLTATAD</sequence>
<evidence type="ECO:0000256" key="2">
    <source>
        <dbReference type="SAM" id="MobiDB-lite"/>
    </source>
</evidence>
<feature type="region of interest" description="Disordered" evidence="2">
    <location>
        <begin position="638"/>
        <end position="675"/>
    </location>
</feature>
<feature type="region of interest" description="Disordered" evidence="2">
    <location>
        <begin position="1"/>
        <end position="103"/>
    </location>
</feature>
<feature type="compositionally biased region" description="Basic and acidic residues" evidence="2">
    <location>
        <begin position="1"/>
        <end position="59"/>
    </location>
</feature>
<proteinExistence type="predicted"/>
<evidence type="ECO:0000313" key="4">
    <source>
        <dbReference type="Proteomes" id="UP001303889"/>
    </source>
</evidence>
<feature type="compositionally biased region" description="Gly residues" evidence="2">
    <location>
        <begin position="640"/>
        <end position="651"/>
    </location>
</feature>
<keyword evidence="4" id="KW-1185">Reference proteome</keyword>
<feature type="region of interest" description="Disordered" evidence="2">
    <location>
        <begin position="327"/>
        <end position="349"/>
    </location>
</feature>
<dbReference type="Proteomes" id="UP001303889">
    <property type="component" value="Unassembled WGS sequence"/>
</dbReference>
<dbReference type="AlphaFoldDB" id="A0AAN6RTZ2"/>
<feature type="compositionally biased region" description="Polar residues" evidence="2">
    <location>
        <begin position="60"/>
        <end position="103"/>
    </location>
</feature>
<gene>
    <name evidence="3" type="ORF">C8A05DRAFT_14671</name>
</gene>
<accession>A0AAN6RTZ2</accession>
<evidence type="ECO:0000256" key="1">
    <source>
        <dbReference type="SAM" id="Coils"/>
    </source>
</evidence>
<organism evidence="3 4">
    <name type="scientific">Staphylotrichum tortipilum</name>
    <dbReference type="NCBI Taxonomy" id="2831512"/>
    <lineage>
        <taxon>Eukaryota</taxon>
        <taxon>Fungi</taxon>
        <taxon>Dikarya</taxon>
        <taxon>Ascomycota</taxon>
        <taxon>Pezizomycotina</taxon>
        <taxon>Sordariomycetes</taxon>
        <taxon>Sordariomycetidae</taxon>
        <taxon>Sordariales</taxon>
        <taxon>Chaetomiaceae</taxon>
        <taxon>Staphylotrichum</taxon>
    </lineage>
</organism>
<protein>
    <submittedName>
        <fullName evidence="3">Uncharacterized protein</fullName>
    </submittedName>
</protein>
<reference evidence="3" key="2">
    <citation type="submission" date="2023-05" db="EMBL/GenBank/DDBJ databases">
        <authorList>
            <consortium name="Lawrence Berkeley National Laboratory"/>
            <person name="Steindorff A."/>
            <person name="Hensen N."/>
            <person name="Bonometti L."/>
            <person name="Westerberg I."/>
            <person name="Brannstrom I.O."/>
            <person name="Guillou S."/>
            <person name="Cros-Aarteil S."/>
            <person name="Calhoun S."/>
            <person name="Haridas S."/>
            <person name="Kuo A."/>
            <person name="Mondo S."/>
            <person name="Pangilinan J."/>
            <person name="Riley R."/>
            <person name="Labutti K."/>
            <person name="Andreopoulos B."/>
            <person name="Lipzen A."/>
            <person name="Chen C."/>
            <person name="Yanf M."/>
            <person name="Daum C."/>
            <person name="Ng V."/>
            <person name="Clum A."/>
            <person name="Ohm R."/>
            <person name="Martin F."/>
            <person name="Silar P."/>
            <person name="Natvig D."/>
            <person name="Lalanne C."/>
            <person name="Gautier V."/>
            <person name="Ament-Velasquez S.L."/>
            <person name="Kruys A."/>
            <person name="Hutchinson M.I."/>
            <person name="Powell A.J."/>
            <person name="Barry K."/>
            <person name="Miller A.N."/>
            <person name="Grigoriev I.V."/>
            <person name="Debuchy R."/>
            <person name="Gladieux P."/>
            <person name="Thoren M.H."/>
            <person name="Johannesson H."/>
        </authorList>
    </citation>
    <scope>NUCLEOTIDE SEQUENCE</scope>
    <source>
        <strain evidence="3">CBS 103.79</strain>
    </source>
</reference>
<feature type="compositionally biased region" description="Polar residues" evidence="2">
    <location>
        <begin position="336"/>
        <end position="349"/>
    </location>
</feature>
<feature type="coiled-coil region" evidence="1">
    <location>
        <begin position="220"/>
        <end position="287"/>
    </location>
</feature>